<dbReference type="InterPro" id="IPR016181">
    <property type="entry name" value="Acyl_CoA_acyltransferase"/>
</dbReference>
<dbReference type="PANTHER" id="PTHR42791">
    <property type="entry name" value="GNAT FAMILY ACETYLTRANSFERASE"/>
    <property type="match status" value="1"/>
</dbReference>
<accession>A0AAD9YXQ0</accession>
<name>A0AAD9YXQ0_9LECA</name>
<dbReference type="CDD" id="cd04301">
    <property type="entry name" value="NAT_SF"/>
    <property type="match status" value="1"/>
</dbReference>
<evidence type="ECO:0000313" key="2">
    <source>
        <dbReference type="EMBL" id="KAK3167520.1"/>
    </source>
</evidence>
<dbReference type="Pfam" id="PF00583">
    <property type="entry name" value="Acetyltransf_1"/>
    <property type="match status" value="1"/>
</dbReference>
<proteinExistence type="predicted"/>
<gene>
    <name evidence="2" type="ORF">OEA41_010647</name>
</gene>
<dbReference type="InterPro" id="IPR000182">
    <property type="entry name" value="GNAT_dom"/>
</dbReference>
<dbReference type="GO" id="GO:0016747">
    <property type="term" value="F:acyltransferase activity, transferring groups other than amino-acyl groups"/>
    <property type="evidence" value="ECO:0007669"/>
    <property type="project" value="InterPro"/>
</dbReference>
<evidence type="ECO:0000313" key="3">
    <source>
        <dbReference type="Proteomes" id="UP001276659"/>
    </source>
</evidence>
<keyword evidence="3" id="KW-1185">Reference proteome</keyword>
<evidence type="ECO:0000259" key="1">
    <source>
        <dbReference type="PROSITE" id="PS51186"/>
    </source>
</evidence>
<dbReference type="AlphaFoldDB" id="A0AAD9YXQ0"/>
<reference evidence="2" key="1">
    <citation type="submission" date="2022-11" db="EMBL/GenBank/DDBJ databases">
        <title>Chromosomal genome sequence assembly and mating type (MAT) locus characterization of the leprose asexual lichenized fungus Lepraria neglecta (Nyl.) Erichsen.</title>
        <authorList>
            <person name="Allen J.L."/>
            <person name="Pfeffer B."/>
        </authorList>
    </citation>
    <scope>NUCLEOTIDE SEQUENCE</scope>
    <source>
        <strain evidence="2">Allen 5258</strain>
    </source>
</reference>
<dbReference type="EMBL" id="JASNWA010000011">
    <property type="protein sequence ID" value="KAK3167520.1"/>
    <property type="molecule type" value="Genomic_DNA"/>
</dbReference>
<organism evidence="2 3">
    <name type="scientific">Lepraria neglecta</name>
    <dbReference type="NCBI Taxonomy" id="209136"/>
    <lineage>
        <taxon>Eukaryota</taxon>
        <taxon>Fungi</taxon>
        <taxon>Dikarya</taxon>
        <taxon>Ascomycota</taxon>
        <taxon>Pezizomycotina</taxon>
        <taxon>Lecanoromycetes</taxon>
        <taxon>OSLEUM clade</taxon>
        <taxon>Lecanoromycetidae</taxon>
        <taxon>Lecanorales</taxon>
        <taxon>Lecanorineae</taxon>
        <taxon>Stereocaulaceae</taxon>
        <taxon>Lepraria</taxon>
    </lineage>
</organism>
<dbReference type="InterPro" id="IPR052523">
    <property type="entry name" value="Trichothecene_AcTrans"/>
</dbReference>
<comment type="caution">
    <text evidence="2">The sequence shown here is derived from an EMBL/GenBank/DDBJ whole genome shotgun (WGS) entry which is preliminary data.</text>
</comment>
<protein>
    <recommendedName>
        <fullName evidence="1">N-acetyltransferase domain-containing protein</fullName>
    </recommendedName>
</protein>
<feature type="domain" description="N-acetyltransferase" evidence="1">
    <location>
        <begin position="34"/>
        <end position="214"/>
    </location>
</feature>
<dbReference type="PANTHER" id="PTHR42791:SF5">
    <property type="entry name" value="HYPOTHETICAL ACETYLTRANSFERASE (EUROFUNG)"/>
    <property type="match status" value="1"/>
</dbReference>
<dbReference type="PROSITE" id="PS51186">
    <property type="entry name" value="GNAT"/>
    <property type="match status" value="1"/>
</dbReference>
<dbReference type="Proteomes" id="UP001276659">
    <property type="component" value="Unassembled WGS sequence"/>
</dbReference>
<dbReference type="Gene3D" id="3.40.630.30">
    <property type="match status" value="1"/>
</dbReference>
<dbReference type="SUPFAM" id="SSF55729">
    <property type="entry name" value="Acyl-CoA N-acyltransferases (Nat)"/>
    <property type="match status" value="1"/>
</dbReference>
<sequence>MPLALREVLHDSEWNELIQCEHESYLDPFNGVYTLFRPNQSRDDRGREGFKELRDRQLSWHKNDPTSRWFKVVDTDIGDKVVGGACWNTFTENPYPEVKEHPMEAMWWPEGEPRAFANKLLDEWLCPRYHKMARPHMLLAILYVHPEHRRRGVASKLIGWGFDKADELGIESIVEATAEGRSCYEANGFRYMHTFHMDPTKNNPSPTWLALEKELQTPIPLFLMWRPKGGKFVEGETEVPPPLLG</sequence>